<evidence type="ECO:0000313" key="2">
    <source>
        <dbReference type="EMBL" id="HIS70812.1"/>
    </source>
</evidence>
<feature type="domain" description="Bbp19-like phage" evidence="1">
    <location>
        <begin position="8"/>
        <end position="58"/>
    </location>
</feature>
<evidence type="ECO:0000313" key="3">
    <source>
        <dbReference type="Proteomes" id="UP000886742"/>
    </source>
</evidence>
<dbReference type="Proteomes" id="UP000886742">
    <property type="component" value="Unassembled WGS sequence"/>
</dbReference>
<protein>
    <recommendedName>
        <fullName evidence="1">Bbp19-like phage domain-containing protein</fullName>
    </recommendedName>
</protein>
<proteinExistence type="predicted"/>
<dbReference type="AlphaFoldDB" id="A0A9D1JW15"/>
<reference evidence="2" key="2">
    <citation type="journal article" date="2021" name="PeerJ">
        <title>Extensive microbial diversity within the chicken gut microbiome revealed by metagenomics and culture.</title>
        <authorList>
            <person name="Gilroy R."/>
            <person name="Ravi A."/>
            <person name="Getino M."/>
            <person name="Pursley I."/>
            <person name="Horton D.L."/>
            <person name="Alikhan N.F."/>
            <person name="Baker D."/>
            <person name="Gharbi K."/>
            <person name="Hall N."/>
            <person name="Watson M."/>
            <person name="Adriaenssens E.M."/>
            <person name="Foster-Nyarko E."/>
            <person name="Jarju S."/>
            <person name="Secka A."/>
            <person name="Antonio M."/>
            <person name="Oren A."/>
            <person name="Chaudhuri R.R."/>
            <person name="La Ragione R."/>
            <person name="Hildebrand F."/>
            <person name="Pallen M.J."/>
        </authorList>
    </citation>
    <scope>NUCLEOTIDE SEQUENCE</scope>
    <source>
        <strain evidence="2">ChiGjej3B3-5194</strain>
    </source>
</reference>
<gene>
    <name evidence="2" type="ORF">IAD02_02370</name>
</gene>
<reference evidence="2" key="1">
    <citation type="submission" date="2020-10" db="EMBL/GenBank/DDBJ databases">
        <authorList>
            <person name="Gilroy R."/>
        </authorList>
    </citation>
    <scope>NUCLEOTIDE SEQUENCE</scope>
    <source>
        <strain evidence="2">ChiGjej3B3-5194</strain>
    </source>
</reference>
<sequence length="63" mass="7047">MKDIEQNYARTFSTAAGAAVMRHLRQITIERVLGANATDAELRGLEAQRALVHQIENLIERGK</sequence>
<dbReference type="EMBL" id="DVJI01000010">
    <property type="protein sequence ID" value="HIS70812.1"/>
    <property type="molecule type" value="Genomic_DNA"/>
</dbReference>
<organism evidence="2 3">
    <name type="scientific">Candidatus Enterousia intestinigallinarum</name>
    <dbReference type="NCBI Taxonomy" id="2840790"/>
    <lineage>
        <taxon>Bacteria</taxon>
        <taxon>Pseudomonadati</taxon>
        <taxon>Pseudomonadota</taxon>
        <taxon>Alphaproteobacteria</taxon>
        <taxon>Candidatus Enterousia</taxon>
    </lineage>
</organism>
<comment type="caution">
    <text evidence="2">The sequence shown here is derived from an EMBL/GenBank/DDBJ whole genome shotgun (WGS) entry which is preliminary data.</text>
</comment>
<name>A0A9D1JW15_9PROT</name>
<evidence type="ECO:0000259" key="1">
    <source>
        <dbReference type="Pfam" id="PF25181"/>
    </source>
</evidence>
<dbReference type="InterPro" id="IPR057447">
    <property type="entry name" value="Bbp19-like_phage"/>
</dbReference>
<accession>A0A9D1JW15</accession>
<dbReference type="Pfam" id="PF25181">
    <property type="entry name" value="Phage_Bbp19"/>
    <property type="match status" value="1"/>
</dbReference>